<comment type="caution">
    <text evidence="2">The sequence shown here is derived from an EMBL/GenBank/DDBJ whole genome shotgun (WGS) entry which is preliminary data.</text>
</comment>
<accession>A0AAN6FLC7</accession>
<keyword evidence="5" id="KW-1185">Reference proteome</keyword>
<dbReference type="Proteomes" id="UP001168146">
    <property type="component" value="Unassembled WGS sequence"/>
</dbReference>
<reference evidence="3" key="2">
    <citation type="submission" date="2023-06" db="EMBL/GenBank/DDBJ databases">
        <title>Black Yeasts Isolated from many extreme environments.</title>
        <authorList>
            <person name="Coleine C."/>
            <person name="Stajich J.E."/>
            <person name="Selbmann L."/>
        </authorList>
    </citation>
    <scope>NUCLEOTIDE SEQUENCE</scope>
    <source>
        <strain evidence="3">CCFEE 5200</strain>
    </source>
</reference>
<evidence type="ECO:0000313" key="4">
    <source>
        <dbReference type="Proteomes" id="UP001168146"/>
    </source>
</evidence>
<dbReference type="EMBL" id="JASUXU010000037">
    <property type="protein sequence ID" value="KAK0318248.1"/>
    <property type="molecule type" value="Genomic_DNA"/>
</dbReference>
<dbReference type="Proteomes" id="UP001175353">
    <property type="component" value="Unassembled WGS sequence"/>
</dbReference>
<reference evidence="2" key="1">
    <citation type="submission" date="2021-12" db="EMBL/GenBank/DDBJ databases">
        <title>Black yeast isolated from Biological Soil Crust.</title>
        <authorList>
            <person name="Kurbessoian T."/>
        </authorList>
    </citation>
    <scope>NUCLEOTIDE SEQUENCE</scope>
    <source>
        <strain evidence="2">CCFEE 5208</strain>
    </source>
</reference>
<protein>
    <submittedName>
        <fullName evidence="2">Uncharacterized protein</fullName>
    </submittedName>
</protein>
<name>A0AAN6FLC7_9PEZI</name>
<dbReference type="EMBL" id="JAUJLE010000010">
    <property type="protein sequence ID" value="KAK1010971.1"/>
    <property type="molecule type" value="Genomic_DNA"/>
</dbReference>
<evidence type="ECO:0000313" key="5">
    <source>
        <dbReference type="Proteomes" id="UP001175353"/>
    </source>
</evidence>
<gene>
    <name evidence="2" type="ORF">LTR82_010636</name>
    <name evidence="3" type="ORF">LTR91_002255</name>
</gene>
<proteinExistence type="predicted"/>
<dbReference type="AlphaFoldDB" id="A0AAN6FLC7"/>
<evidence type="ECO:0000256" key="1">
    <source>
        <dbReference type="SAM" id="MobiDB-lite"/>
    </source>
</evidence>
<evidence type="ECO:0000313" key="2">
    <source>
        <dbReference type="EMBL" id="KAK0318248.1"/>
    </source>
</evidence>
<feature type="region of interest" description="Disordered" evidence="1">
    <location>
        <begin position="1"/>
        <end position="54"/>
    </location>
</feature>
<organism evidence="2 4">
    <name type="scientific">Friedmanniomyces endolithicus</name>
    <dbReference type="NCBI Taxonomy" id="329885"/>
    <lineage>
        <taxon>Eukaryota</taxon>
        <taxon>Fungi</taxon>
        <taxon>Dikarya</taxon>
        <taxon>Ascomycota</taxon>
        <taxon>Pezizomycotina</taxon>
        <taxon>Dothideomycetes</taxon>
        <taxon>Dothideomycetidae</taxon>
        <taxon>Mycosphaerellales</taxon>
        <taxon>Teratosphaeriaceae</taxon>
        <taxon>Friedmanniomyces</taxon>
    </lineage>
</organism>
<evidence type="ECO:0000313" key="3">
    <source>
        <dbReference type="EMBL" id="KAK1010971.1"/>
    </source>
</evidence>
<sequence length="192" mass="20541">MEITDGRLTSAVKSEASDHRAGAPGNASVTPAAGHKRTADVAFDGPSPPNARQQYIEGTADSTRGETNTAASSATLHIDGAEYKLMLRVELYFTAATLAYGEAGRPPTAAYVAGFRDSQRSRAPEHERRHALSLAKQRFHAFLTSLEGSTESRGAHLVIGWGRHYAEEALRLLPATTPDILAGFAAVLDQLR</sequence>